<keyword evidence="14" id="KW-1185">Reference proteome</keyword>
<keyword evidence="8" id="KW-0175">Coiled coil</keyword>
<feature type="domain" description="Myosin motor" evidence="12">
    <location>
        <begin position="3402"/>
        <end position="3538"/>
    </location>
</feature>
<keyword evidence="3 7" id="KW-0518">Myosin</keyword>
<feature type="signal peptide" evidence="10">
    <location>
        <begin position="1"/>
        <end position="21"/>
    </location>
</feature>
<feature type="coiled-coil region" evidence="8">
    <location>
        <begin position="193"/>
        <end position="277"/>
    </location>
</feature>
<protein>
    <submittedName>
        <fullName evidence="13">Uncharacterized protein</fullName>
    </submittedName>
</protein>
<dbReference type="Pfam" id="PF00063">
    <property type="entry name" value="Myosin_head"/>
    <property type="match status" value="1"/>
</dbReference>
<evidence type="ECO:0000313" key="13">
    <source>
        <dbReference type="EMBL" id="CAK9016869.1"/>
    </source>
</evidence>
<feature type="region of interest" description="Disordered" evidence="9">
    <location>
        <begin position="792"/>
        <end position="817"/>
    </location>
</feature>
<dbReference type="InterPro" id="IPR027417">
    <property type="entry name" value="P-loop_NTPase"/>
</dbReference>
<dbReference type="InterPro" id="IPR001609">
    <property type="entry name" value="Myosin_head_motor_dom-like"/>
</dbReference>
<dbReference type="PRINTS" id="PR00193">
    <property type="entry name" value="MYOSINHEAVY"/>
</dbReference>
<dbReference type="PROSITE" id="PS00028">
    <property type="entry name" value="ZINC_FINGER_C2H2_1"/>
    <property type="match status" value="1"/>
</dbReference>
<dbReference type="InterPro" id="IPR036961">
    <property type="entry name" value="Kinesin_motor_dom_sf"/>
</dbReference>
<gene>
    <name evidence="13" type="ORF">CCMP2556_LOCUS12659</name>
</gene>
<keyword evidence="6" id="KW-0862">Zinc</keyword>
<sequence length="3538" mass="399541">MVDSWVRPAALALFLVICTHGQETGTFLAQEQAETPCACQNPLASQGIQIHSPGSESRFVVEPPPRQQDAADYGEWCSMEMRMRLGATPASQLVRGMWNPLLLYELECGTPSTRLPVDLVTEEQDKETVKAAGQQMVIPGGATASTEGDTEVLQPEVKDRFTELLHLMGDSAPETLKMEVQKFLAPESCKKLRHQDLSKADKLERQIAAARKEVDLLDSRWREFVTLIQTKFEHQRQGYIQQREDQLQTLDKKMKELESLREEIRRSAANVKSTEAAVKPMSQVTQESGAEAEIFQMDVDKLNKRNAMCPFGQPSKVPKLDGQGKKVPEDLDDKLLMAGIKSCALIMVMNETFNSKLGGVGVMTNFFDLEADDFYDDGSAAFEEAREGFPLQLIPVRGEERGALDVLLITTEGSFPGHIFLVDFFVAEMLDARGAVLFREGWDPFTTERIFELLSPANLCASSAICFVELAEERWAWPHPFHAKSGSRLKAVEIPVNEDEDDLSDCSTWLTTDSSSSSDSATSWGEDPDPERLTLGRGGSHPGAWTGEQDVVAHDDTREVSKEEHDWGVFMQLNTETTPPNTLSTRSPEITVSLASSGPPPVDRPLHFTNLEANICEVRRFLLGYWRGLPWRSTPQHLLVHCMAFTGQATRTQEVQCPVETFLAPYPFRDLESWCQVQGQPMNVDHFRVFPLAYEIYQNIPSLLMVENCRGMDVPIAVRYESPEHVLLLTYVATQSLQVHNIIQWVGLHADINYDLEIARNGVLVHQYRMITFRPGDLLLIRAHPYDGSTTETGFSSGSMPGSSQITWSSQEGSGDGSLQLQFPQMAEEEVVEDDHVGFFQWRGPSAHGTNPRTLHAGQAPGRNPDEALWDVNTRVHGLDLIQHDMRAFLWAHGRWPPLIIHATWVNGYFVEPMGEGGISERELLVAVRRAVQNAVPPWEMLEFGFVRPQPTPWQAQDLDGMHLLAVPRALRAYEVAVLLVIEQIRDGRSTITLRPLLATRRQNKWSLLQIVGLDQDCADQACSVRYGAIYSLGSQWVLLESWMRIDIEVGEYQDQCGEPLARIDLGSPPTQGDTSIFEDATSFLQFTFSGPSKQNYDVGTLMMLEEEDMTSFSQAPLDVPELPVEVAVLADWEVTRVWAAAVDAGFLRLFREPDRERTLTVYNLVDSDTSNVPYLLPWFGGMSFIAAIQQAWPELQDGQWDFQAFWPDTTLVAQPPGCVVVLAPQDQLFAHAEPRCWYVEYILQLEDHCASYAEVEFIEPEVRVRDVLARRSVTAQALSGEMRIEHNGVLLQPYHRLIVQHGDVLTIVVSRRAVQRLQGGRWDPAVDGQIAVRSMDGWQFFMLVSTYMREGEYLCLRPGRNPPGGMGILRGAINFYHDERWLRRQMRRLWVDFRERAFMQSSDEDSIPLLSTHILAFRLWRQTSRPRLLHIWRTWRQDEELRPVSLWHNGVAVEQDDDFPVEAGDYFFVKAAPRGCKRPRLDQQIARMSRQMVSGRSLMQRHRIRREVYDVYEVYQRYSPFPSIFRCAPGHWFTGLRSCILDHLGAMWLDTDRTNALILEVKPQPAGRQMGEKMVILAMSGSYLPTQSVILVGLYFSNVQYKQVLVIPYLLTRLQFIQELGLTKECGKYGISRCLIQVGFAPWEQQDPHARLLAHSSYLQVWVDGQDPGSCQDNAPDEGMPSEESDDQALLQVPWPGQEVLALQKLSPPGNPVRFHPWVEDDEDEAGGGYYDPRCDNDFWLEFIQGTSNMSQTSVHTENETHVEVVRSQQVVLPLQNSTYSQEATNMEEMRSSTEVGRQLSAFVENFLATLDGAVCHNTFVMQFCKDLKADTFQDAHTWLDQNDWAGETAEVNNNLPLQTDVEIANKKVPLRLEETLGTTFAPCSALGSGGPGIDFREACEALNWFNTHVVQPNFNQQLRWHAHSYPWIVLPQWQLQEVKELWFYLDGSKDDYGTGAAVTLWVWGDEWMWGGSLQHHLHGEVDAYHGEIAAQMMALKWVHDLFRTVGRAWSANPAVHFCFDSDSAAGVVFGLYSSTDPQCQKARALMHMVQVAHDILVEPQKEADEEVAATLAGWQDQRVHGADVTLKGTMMSCNVLTLKQNYVSAFLAVKAYLHLCGAKNIALAALQETRLKNLAFRDDHYMIRCHPAERGHGGVMLALNTLLFQIIEADGQVRRIHEDQWTVVASSHRFILTRLWAGSVDLLIANLHVPHSGHTEAELTDFWEAFQRAIPDHLRGKEMILMGDFNARVGQVTSTAIGAWGGEEESIAGGLLHEFLLRQGLFLPATFEGIHEGPAYTWTHPNGATARLDYVAIPLKWSTTRLRTWNDLGLQAHQHLHDHLATCMQLTAAIGGSTELTRSRRAPPREKLDVLHGPFVMRQVVDTMAPIPWNLDMHQHAHELVKRFNQGIQKILPLRGRFHRKPYLATDTKDAIIVKAAWRKTMLQLQTWMKQHTLRTCFWAWAHSAQSPSWEWLAAFESLMGRHWAHALKHFRQVRNQTTTLLRRDANHFFEQLKQSWGEVDCSGSTRELWQKVKMYLPKMQMRREVRSAQQQEAMREQWEPHLCRLEAGTPTQLKELYEEVLAKPQEEEENCVHHFADLPTLTAIEVSLRRTKPGKASGPDGLESTWLHCAAGCMGTWVYDAVLKMMYTMKEPIQWKGGTLYMLPKVIQPTEPSQFRGVMLLGVLVRRIHALFRDALMAQVSEQSPPGQLGGFPHQECLFGSLYARTLMRRAYQAKLPSAILFVDLRAAFHSLVRELVLGKELGGHVDLMALQETLKKEGFEDDLIHKMTHSHGVLPEGPLKALMRELHGYTWSTIHGRGVRTARGSRPGSPLADALFHCLMSPIVAKIENHLQARPQQRHARETLGSQAVQVVWADDLAVPLLATSNADMEAEIRYAFGVVFDVFHEYGMTLNMSRGKTEVLVTYAGSEARAFRERLRREPQMNAQVGTSSSTMCLVLGNAYKHLGTTMAAAGRLHLEVKRRVGQAWGAFRQLARPVFLNKALKESTRIFLLETLVFTKLLYGCGSWNGLTLADEHKLSVCYLGLLRRTLGQVKTHDAEVLSDLAILQRTGCAPIMVRISQQRFLLAARVARFAPSFVHEELLREEAEMAQSWRGMVTEDLGWLHAMVDLSKWGTTLPALWEAWQHQKPGWQHVLRKAVQKYRCIMHLLHTAPVERGEEEETLQDLWMKVHCRCHCGQGFASLKALRMHQMTAHSWRTPISGYLHGATCPVCLRHYWTKNRLRIHLRYVSRKGIGNTCASWLQAFGVSEEAREDLPADPFVALKGACRVEAVQLHGPRVFGATVDDVATLEQEFLDLKDELERSGVSFHPDPDFLQAIGEECAQAVANGTATKTFYQQWEDVDMGILLGMVFLWGMQTDLDEKGPQGAAVPAALPWPTERTVLISGESGAGKTETTKFVMKFLAMAGASDGEVTNVEKQVLESNPLLEAFGNARTLRNDNSSRFGKFIELQFRSSGKDAASLGVAGENCRLCGARIQTYLLEKVRVCDQQEGERNYHLFYEACAAAALASQSNYS</sequence>
<feature type="compositionally biased region" description="Polar residues" evidence="9">
    <location>
        <begin position="800"/>
        <end position="817"/>
    </location>
</feature>
<feature type="chain" id="PRO_5047435331" evidence="10">
    <location>
        <begin position="22"/>
        <end position="3538"/>
    </location>
</feature>
<dbReference type="PROSITE" id="PS51456">
    <property type="entry name" value="MYOSIN_MOTOR"/>
    <property type="match status" value="1"/>
</dbReference>
<name>A0ABP0JS59_9DINO</name>
<feature type="non-terminal residue" evidence="13">
    <location>
        <position position="3538"/>
    </location>
</feature>
<comment type="caution">
    <text evidence="13">The sequence shown here is derived from an EMBL/GenBank/DDBJ whole genome shotgun (WGS) entry which is preliminary data.</text>
</comment>
<dbReference type="PROSITE" id="PS50157">
    <property type="entry name" value="ZINC_FINGER_C2H2_2"/>
    <property type="match status" value="1"/>
</dbReference>
<dbReference type="PANTHER" id="PTHR13140:SF706">
    <property type="entry name" value="DILUTE CLASS UNCONVENTIONAL MYOSIN, ISOFORM C"/>
    <property type="match status" value="1"/>
</dbReference>
<evidence type="ECO:0000259" key="12">
    <source>
        <dbReference type="PROSITE" id="PS51456"/>
    </source>
</evidence>
<dbReference type="Gene3D" id="3.60.10.10">
    <property type="entry name" value="Endonuclease/exonuclease/phosphatase"/>
    <property type="match status" value="1"/>
</dbReference>
<keyword evidence="2 7" id="KW-0067">ATP-binding</keyword>
<comment type="caution">
    <text evidence="7">Lacks conserved residue(s) required for the propagation of feature annotation.</text>
</comment>
<evidence type="ECO:0000256" key="9">
    <source>
        <dbReference type="SAM" id="MobiDB-lite"/>
    </source>
</evidence>
<evidence type="ECO:0000256" key="6">
    <source>
        <dbReference type="PROSITE-ProRule" id="PRU00042"/>
    </source>
</evidence>
<keyword evidence="6" id="KW-0863">Zinc-finger</keyword>
<evidence type="ECO:0000256" key="10">
    <source>
        <dbReference type="SAM" id="SignalP"/>
    </source>
</evidence>
<evidence type="ECO:0000256" key="1">
    <source>
        <dbReference type="ARBA" id="ARBA00022741"/>
    </source>
</evidence>
<keyword evidence="10" id="KW-0732">Signal</keyword>
<evidence type="ECO:0000256" key="3">
    <source>
        <dbReference type="ARBA" id="ARBA00023123"/>
    </source>
</evidence>
<organism evidence="13 14">
    <name type="scientific">Durusdinium trenchii</name>
    <dbReference type="NCBI Taxonomy" id="1381693"/>
    <lineage>
        <taxon>Eukaryota</taxon>
        <taxon>Sar</taxon>
        <taxon>Alveolata</taxon>
        <taxon>Dinophyceae</taxon>
        <taxon>Suessiales</taxon>
        <taxon>Symbiodiniaceae</taxon>
        <taxon>Durusdinium</taxon>
    </lineage>
</organism>
<dbReference type="InterPro" id="IPR005135">
    <property type="entry name" value="Endo/exonuclease/phosphatase"/>
</dbReference>
<feature type="binding site" evidence="7">
    <location>
        <begin position="3409"/>
        <end position="3416"/>
    </location>
    <ligand>
        <name>ATP</name>
        <dbReference type="ChEBI" id="CHEBI:30616"/>
    </ligand>
</feature>
<reference evidence="13 14" key="1">
    <citation type="submission" date="2024-02" db="EMBL/GenBank/DDBJ databases">
        <authorList>
            <person name="Chen Y."/>
            <person name="Shah S."/>
            <person name="Dougan E. K."/>
            <person name="Thang M."/>
            <person name="Chan C."/>
        </authorList>
    </citation>
    <scope>NUCLEOTIDE SEQUENCE [LARGE SCALE GENOMIC DNA]</scope>
</reference>
<evidence type="ECO:0000256" key="7">
    <source>
        <dbReference type="PROSITE-ProRule" id="PRU00782"/>
    </source>
</evidence>
<keyword evidence="4 7" id="KW-0505">Motor protein</keyword>
<evidence type="ECO:0000256" key="2">
    <source>
        <dbReference type="ARBA" id="ARBA00022840"/>
    </source>
</evidence>
<evidence type="ECO:0000256" key="4">
    <source>
        <dbReference type="ARBA" id="ARBA00023175"/>
    </source>
</evidence>
<keyword evidence="5 7" id="KW-0009">Actin-binding</keyword>
<dbReference type="Pfam" id="PF03372">
    <property type="entry name" value="Exo_endo_phos"/>
    <property type="match status" value="1"/>
</dbReference>
<dbReference type="EMBL" id="CAXAMN010006213">
    <property type="protein sequence ID" value="CAK9016869.1"/>
    <property type="molecule type" value="Genomic_DNA"/>
</dbReference>
<dbReference type="Proteomes" id="UP001642484">
    <property type="component" value="Unassembled WGS sequence"/>
</dbReference>
<feature type="domain" description="C2H2-type" evidence="11">
    <location>
        <begin position="3193"/>
        <end position="3222"/>
    </location>
</feature>
<proteinExistence type="inferred from homology"/>
<comment type="similarity">
    <text evidence="7">Belongs to the TRAFAC class myosin-kinesin ATPase superfamily. Myosin family.</text>
</comment>
<dbReference type="InterPro" id="IPR036691">
    <property type="entry name" value="Endo/exonu/phosph_ase_sf"/>
</dbReference>
<keyword evidence="6" id="KW-0479">Metal-binding</keyword>
<accession>A0ABP0JS59</accession>
<dbReference type="PANTHER" id="PTHR13140">
    <property type="entry name" value="MYOSIN"/>
    <property type="match status" value="1"/>
</dbReference>
<evidence type="ECO:0000259" key="11">
    <source>
        <dbReference type="PROSITE" id="PS50157"/>
    </source>
</evidence>
<dbReference type="SUPFAM" id="SSF52540">
    <property type="entry name" value="P-loop containing nucleoside triphosphate hydrolases"/>
    <property type="match status" value="1"/>
</dbReference>
<dbReference type="Gene3D" id="3.40.850.10">
    <property type="entry name" value="Kinesin motor domain"/>
    <property type="match status" value="1"/>
</dbReference>
<feature type="compositionally biased region" description="Low complexity" evidence="9">
    <location>
        <begin position="505"/>
        <end position="524"/>
    </location>
</feature>
<evidence type="ECO:0000313" key="14">
    <source>
        <dbReference type="Proteomes" id="UP001642484"/>
    </source>
</evidence>
<dbReference type="SMART" id="SM00242">
    <property type="entry name" value="MYSc"/>
    <property type="match status" value="1"/>
</dbReference>
<feature type="region of interest" description="Disordered" evidence="9">
    <location>
        <begin position="501"/>
        <end position="547"/>
    </location>
</feature>
<dbReference type="SUPFAM" id="SSF56219">
    <property type="entry name" value="DNase I-like"/>
    <property type="match status" value="1"/>
</dbReference>
<keyword evidence="1 7" id="KW-0547">Nucleotide-binding</keyword>
<dbReference type="InterPro" id="IPR013087">
    <property type="entry name" value="Znf_C2H2_type"/>
</dbReference>
<evidence type="ECO:0000256" key="8">
    <source>
        <dbReference type="SAM" id="Coils"/>
    </source>
</evidence>
<evidence type="ECO:0000256" key="5">
    <source>
        <dbReference type="ARBA" id="ARBA00023203"/>
    </source>
</evidence>